<sequence length="121" mass="13325">MATILATTALELSPEKKKEVIAALGVSIGEVFKTYSLYFQQLSRENVAGAAVDQTTFYVFVPPYMEVDRRRTLIKKLHDTMVAQVGNKGDLKNIVIFKYHDDEACGVDGILRSDAKAAAAK</sequence>
<keyword evidence="2" id="KW-1185">Reference proteome</keyword>
<evidence type="ECO:0000313" key="2">
    <source>
        <dbReference type="Proteomes" id="UP000009223"/>
    </source>
</evidence>
<gene>
    <name evidence="1" type="ordered locus">TREPR_3024</name>
</gene>
<name>F5YNF9_TREPZ</name>
<dbReference type="AlphaFoldDB" id="F5YNF9"/>
<accession>F5YNF9</accession>
<dbReference type="KEGG" id="tpi:TREPR_3024"/>
<organism evidence="1 2">
    <name type="scientific">Treponema primitia (strain ATCC BAA-887 / DSM 12427 / ZAS-2)</name>
    <dbReference type="NCBI Taxonomy" id="545694"/>
    <lineage>
        <taxon>Bacteria</taxon>
        <taxon>Pseudomonadati</taxon>
        <taxon>Spirochaetota</taxon>
        <taxon>Spirochaetia</taxon>
        <taxon>Spirochaetales</taxon>
        <taxon>Treponemataceae</taxon>
        <taxon>Treponema</taxon>
    </lineage>
</organism>
<dbReference type="RefSeq" id="WP_015707231.1">
    <property type="nucleotide sequence ID" value="NC_015578.1"/>
</dbReference>
<dbReference type="eggNOG" id="ENOG5033ZQT">
    <property type="taxonomic scope" value="Bacteria"/>
</dbReference>
<dbReference type="EMBL" id="CP001843">
    <property type="protein sequence ID" value="AEF83872.1"/>
    <property type="molecule type" value="Genomic_DNA"/>
</dbReference>
<reference evidence="2" key="1">
    <citation type="submission" date="2009-12" db="EMBL/GenBank/DDBJ databases">
        <title>Complete sequence of Treponema primitia strain ZAS-2.</title>
        <authorList>
            <person name="Tetu S.G."/>
            <person name="Matson E."/>
            <person name="Ren Q."/>
            <person name="Seshadri R."/>
            <person name="Elbourne L."/>
            <person name="Hassan K.A."/>
            <person name="Durkin A."/>
            <person name="Radune D."/>
            <person name="Mohamoud Y."/>
            <person name="Shay R."/>
            <person name="Jin S."/>
            <person name="Zhang X."/>
            <person name="Lucey K."/>
            <person name="Ballor N.R."/>
            <person name="Ottesen E."/>
            <person name="Rosenthal R."/>
            <person name="Allen A."/>
            <person name="Leadbetter J.R."/>
            <person name="Paulsen I.T."/>
        </authorList>
    </citation>
    <scope>NUCLEOTIDE SEQUENCE [LARGE SCALE GENOMIC DNA]</scope>
    <source>
        <strain evidence="2">ATCC BAA-887 / DSM 12427 / ZAS-2</strain>
    </source>
</reference>
<proteinExistence type="predicted"/>
<evidence type="ECO:0000313" key="1">
    <source>
        <dbReference type="EMBL" id="AEF83872.1"/>
    </source>
</evidence>
<dbReference type="HOGENOM" id="CLU_2037039_0_0_12"/>
<dbReference type="STRING" id="545694.TREPR_3024"/>
<dbReference type="Proteomes" id="UP000009223">
    <property type="component" value="Chromosome"/>
</dbReference>
<reference evidence="1 2" key="2">
    <citation type="journal article" date="2011" name="ISME J.">
        <title>RNA-seq reveals cooperative metabolic interactions between two termite-gut spirochete species in co-culture.</title>
        <authorList>
            <person name="Rosenthal A.Z."/>
            <person name="Matson E.G."/>
            <person name="Eldar A."/>
            <person name="Leadbetter J.R."/>
        </authorList>
    </citation>
    <scope>NUCLEOTIDE SEQUENCE [LARGE SCALE GENOMIC DNA]</scope>
    <source>
        <strain evidence="2">ATCC BAA-887 / DSM 12427 / ZAS-2</strain>
    </source>
</reference>
<protein>
    <submittedName>
        <fullName evidence="1">Uncharacterized protein</fullName>
    </submittedName>
</protein>